<proteinExistence type="predicted"/>
<accession>A0ABN8XQY9</accession>
<feature type="region of interest" description="Disordered" evidence="1">
    <location>
        <begin position="99"/>
        <end position="124"/>
    </location>
</feature>
<organism evidence="2 3">
    <name type="scientific">Rangifer tarandus platyrhynchus</name>
    <name type="common">Svalbard reindeer</name>
    <dbReference type="NCBI Taxonomy" id="3082113"/>
    <lineage>
        <taxon>Eukaryota</taxon>
        <taxon>Metazoa</taxon>
        <taxon>Chordata</taxon>
        <taxon>Craniata</taxon>
        <taxon>Vertebrata</taxon>
        <taxon>Euteleostomi</taxon>
        <taxon>Mammalia</taxon>
        <taxon>Eutheria</taxon>
        <taxon>Laurasiatheria</taxon>
        <taxon>Artiodactyla</taxon>
        <taxon>Ruminantia</taxon>
        <taxon>Pecora</taxon>
        <taxon>Cervidae</taxon>
        <taxon>Odocoileinae</taxon>
        <taxon>Rangifer</taxon>
    </lineage>
</organism>
<reference evidence="2" key="1">
    <citation type="submission" date="2023-04" db="EMBL/GenBank/DDBJ databases">
        <authorList>
            <consortium name="ELIXIR-Norway"/>
        </authorList>
    </citation>
    <scope>NUCLEOTIDE SEQUENCE [LARGE SCALE GENOMIC DNA]</scope>
</reference>
<dbReference type="EMBL" id="OX459937">
    <property type="protein sequence ID" value="CAI9151770.1"/>
    <property type="molecule type" value="Genomic_DNA"/>
</dbReference>
<evidence type="ECO:0000313" key="3">
    <source>
        <dbReference type="Proteomes" id="UP001176941"/>
    </source>
</evidence>
<evidence type="ECO:0000313" key="2">
    <source>
        <dbReference type="EMBL" id="CAI9151770.1"/>
    </source>
</evidence>
<gene>
    <name evidence="2" type="ORF">MRATA1EN1_LOCUS732</name>
</gene>
<keyword evidence="3" id="KW-1185">Reference proteome</keyword>
<protein>
    <submittedName>
        <fullName evidence="2">Uncharacterized protein</fullName>
    </submittedName>
</protein>
<evidence type="ECO:0000256" key="1">
    <source>
        <dbReference type="SAM" id="MobiDB-lite"/>
    </source>
</evidence>
<sequence>MESTEIPKLGLVRQMASSGLSMNHGSRRGEMRGLPGTLAPSSRRTLQCPRPCLGCCGECSHILPERAMTGPRTIPTSLRAEPACPPTPVLEPRVVPLPLPSERRGFQGTPDGSQHNSDDLEHNCEAQPSPLAQGLTLLLVAASLLEQGSVEFRGSHGESGNFTAPPGHRHSPWISTATRRVWTPQKPFPGCRASGREGRMQRWGHEAAQGKSLGSVRAPALKHPHPRLPSLPQDRVVLRV</sequence>
<dbReference type="Proteomes" id="UP001176941">
    <property type="component" value="Chromosome 1"/>
</dbReference>
<name>A0ABN8XQY9_RANTA</name>
<feature type="region of interest" description="Disordered" evidence="1">
    <location>
        <begin position="21"/>
        <end position="43"/>
    </location>
</feature>